<comment type="caution">
    <text evidence="1">The sequence shown here is derived from an EMBL/GenBank/DDBJ whole genome shotgun (WGS) entry which is preliminary data.</text>
</comment>
<dbReference type="Proteomes" id="UP000018727">
    <property type="component" value="Unassembled WGS sequence"/>
</dbReference>
<proteinExistence type="predicted"/>
<name>V8CKX3_9BACT</name>
<sequence length="209" mass="23734">MLITNLISRYMRLCKAAFSAEDGAKLNKSIQTNVMEMLFLLVVIPRKCNFTQMGRYGNRGEQCYRQTAERSVNWLEMNMWLSAFAFKKGKGRNAIVIDPSFIKKAGKHTPYVGTFWSGCAGAIKHGLEILGIGVIDVDLHECMMLKAVQTTLEKGEQKDEMSLYDWYAKVLEDDKVTLQRICKVLVADSAFSKRPFIDKVMKMGFHVVS</sequence>
<gene>
    <name evidence="1" type="ORF">HMPREF1173_01945</name>
</gene>
<feature type="non-terminal residue" evidence="1">
    <location>
        <position position="209"/>
    </location>
</feature>
<evidence type="ECO:0000313" key="1">
    <source>
        <dbReference type="EMBL" id="ETD28033.1"/>
    </source>
</evidence>
<reference evidence="1 2" key="1">
    <citation type="submission" date="2013-10" db="EMBL/GenBank/DDBJ databases">
        <title>The Genome Sequence of Prevotella nigrescens CC14M.</title>
        <authorList>
            <consortium name="The Broad Institute Genomics Platform"/>
            <person name="Earl A."/>
            <person name="Allen-Vercoe E."/>
            <person name="Daigneault M."/>
            <person name="Young S.K."/>
            <person name="Zeng Q."/>
            <person name="Gargeya S."/>
            <person name="Fitzgerald M."/>
            <person name="Abouelleil A."/>
            <person name="Alvarado L."/>
            <person name="Chapman S.B."/>
            <person name="Gainer-Dewar J."/>
            <person name="Goldberg J."/>
            <person name="Griggs A."/>
            <person name="Gujja S."/>
            <person name="Hansen M."/>
            <person name="Howarth C."/>
            <person name="Imamovic A."/>
            <person name="Ireland A."/>
            <person name="Larimer J."/>
            <person name="McCowan C."/>
            <person name="Murphy C."/>
            <person name="Pearson M."/>
            <person name="Poon T.W."/>
            <person name="Priest M."/>
            <person name="Roberts A."/>
            <person name="Saif S."/>
            <person name="Shea T."/>
            <person name="Sykes S."/>
            <person name="Wortman J."/>
            <person name="Nusbaum C."/>
            <person name="Birren B."/>
        </authorList>
    </citation>
    <scope>NUCLEOTIDE SEQUENCE [LARGE SCALE GENOMIC DNA]</scope>
    <source>
        <strain evidence="1 2">CC14M</strain>
    </source>
</reference>
<accession>V8CKX3</accession>
<organism evidence="1 2">
    <name type="scientific">Prevotella nigrescens CC14M</name>
    <dbReference type="NCBI Taxonomy" id="1073366"/>
    <lineage>
        <taxon>Bacteria</taxon>
        <taxon>Pseudomonadati</taxon>
        <taxon>Bacteroidota</taxon>
        <taxon>Bacteroidia</taxon>
        <taxon>Bacteroidales</taxon>
        <taxon>Prevotellaceae</taxon>
        <taxon>Prevotella</taxon>
    </lineage>
</organism>
<protein>
    <recommendedName>
        <fullName evidence="3">Transposase IS701-like DDE domain-containing protein</fullName>
    </recommendedName>
</protein>
<dbReference type="EMBL" id="AZJH01000031">
    <property type="protein sequence ID" value="ETD28033.1"/>
    <property type="molecule type" value="Genomic_DNA"/>
</dbReference>
<evidence type="ECO:0008006" key="3">
    <source>
        <dbReference type="Google" id="ProtNLM"/>
    </source>
</evidence>
<dbReference type="AlphaFoldDB" id="V8CKX3"/>
<dbReference type="HOGENOM" id="CLU_067502_0_0_10"/>
<evidence type="ECO:0000313" key="2">
    <source>
        <dbReference type="Proteomes" id="UP000018727"/>
    </source>
</evidence>
<keyword evidence="2" id="KW-1185">Reference proteome</keyword>